<proteinExistence type="predicted"/>
<dbReference type="PANTHER" id="PTHR38436">
    <property type="entry name" value="POLYKETIDE CYCLASE SNOAL-LIKE DOMAIN"/>
    <property type="match status" value="1"/>
</dbReference>
<protein>
    <recommendedName>
        <fullName evidence="2">Ester cyclase</fullName>
    </recommendedName>
</protein>
<dbReference type="SUPFAM" id="SSF54427">
    <property type="entry name" value="NTF2-like"/>
    <property type="match status" value="1"/>
</dbReference>
<accession>A0A0F8YNH8</accession>
<evidence type="ECO:0008006" key="2">
    <source>
        <dbReference type="Google" id="ProtNLM"/>
    </source>
</evidence>
<comment type="caution">
    <text evidence="1">The sequence shown here is derived from an EMBL/GenBank/DDBJ whole genome shotgun (WGS) entry which is preliminary data.</text>
</comment>
<dbReference type="AlphaFoldDB" id="A0A0F8YNH8"/>
<dbReference type="Gene3D" id="3.10.450.50">
    <property type="match status" value="1"/>
</dbReference>
<dbReference type="EMBL" id="LAZR01052459">
    <property type="protein sequence ID" value="KKK82902.1"/>
    <property type="molecule type" value="Genomic_DNA"/>
</dbReference>
<dbReference type="Pfam" id="PF07366">
    <property type="entry name" value="SnoaL"/>
    <property type="match status" value="1"/>
</dbReference>
<name>A0A0F8YNH8_9ZZZZ</name>
<dbReference type="GO" id="GO:0030638">
    <property type="term" value="P:polyketide metabolic process"/>
    <property type="evidence" value="ECO:0007669"/>
    <property type="project" value="InterPro"/>
</dbReference>
<reference evidence="1" key="1">
    <citation type="journal article" date="2015" name="Nature">
        <title>Complex archaea that bridge the gap between prokaryotes and eukaryotes.</title>
        <authorList>
            <person name="Spang A."/>
            <person name="Saw J.H."/>
            <person name="Jorgensen S.L."/>
            <person name="Zaremba-Niedzwiedzka K."/>
            <person name="Martijn J."/>
            <person name="Lind A.E."/>
            <person name="van Eijk R."/>
            <person name="Schleper C."/>
            <person name="Guy L."/>
            <person name="Ettema T.J."/>
        </authorList>
    </citation>
    <scope>NUCLEOTIDE SEQUENCE</scope>
</reference>
<dbReference type="InterPro" id="IPR009959">
    <property type="entry name" value="Cyclase_SnoaL-like"/>
</dbReference>
<sequence>MFADSKTIARRFVEEGWNNRNLDAIDELVHEDYIDHDPGNPYRDEGREGLKKLISMYQDAFADSEWTIDDLFAEGDRVVMRWTARGTHRGELMGIPASGRQVTVTGINIDRTADGKIVEAWANWDMVGLLQQLGILPEIKVGV</sequence>
<evidence type="ECO:0000313" key="1">
    <source>
        <dbReference type="EMBL" id="KKK82902.1"/>
    </source>
</evidence>
<organism evidence="1">
    <name type="scientific">marine sediment metagenome</name>
    <dbReference type="NCBI Taxonomy" id="412755"/>
    <lineage>
        <taxon>unclassified sequences</taxon>
        <taxon>metagenomes</taxon>
        <taxon>ecological metagenomes</taxon>
    </lineage>
</organism>
<dbReference type="PANTHER" id="PTHR38436:SF1">
    <property type="entry name" value="ESTER CYCLASE"/>
    <property type="match status" value="1"/>
</dbReference>
<dbReference type="InterPro" id="IPR032710">
    <property type="entry name" value="NTF2-like_dom_sf"/>
</dbReference>
<gene>
    <name evidence="1" type="ORF">LCGC14_2798740</name>
</gene>